<dbReference type="InterPro" id="IPR027417">
    <property type="entry name" value="P-loop_NTPase"/>
</dbReference>
<dbReference type="SUPFAM" id="SSF52540">
    <property type="entry name" value="P-loop containing nucleoside triphosphate hydrolases"/>
    <property type="match status" value="1"/>
</dbReference>
<dbReference type="PRINTS" id="PR00364">
    <property type="entry name" value="DISEASERSIST"/>
</dbReference>
<dbReference type="AlphaFoldDB" id="A0A5S4GC33"/>
<dbReference type="InterPro" id="IPR011990">
    <property type="entry name" value="TPR-like_helical_dom_sf"/>
</dbReference>
<dbReference type="Gene3D" id="3.40.50.300">
    <property type="entry name" value="P-loop containing nucleotide triphosphate hydrolases"/>
    <property type="match status" value="1"/>
</dbReference>
<dbReference type="EMBL" id="VCKX01000098">
    <property type="protein sequence ID" value="TMR30568.1"/>
    <property type="molecule type" value="Genomic_DNA"/>
</dbReference>
<evidence type="ECO:0000256" key="1">
    <source>
        <dbReference type="SAM" id="MobiDB-lite"/>
    </source>
</evidence>
<dbReference type="Gene3D" id="1.25.40.10">
    <property type="entry name" value="Tetratricopeptide repeat domain"/>
    <property type="match status" value="2"/>
</dbReference>
<dbReference type="SMART" id="SM00028">
    <property type="entry name" value="TPR"/>
    <property type="match status" value="3"/>
</dbReference>
<comment type="caution">
    <text evidence="2">The sequence shown here is derived from an EMBL/GenBank/DDBJ whole genome shotgun (WGS) entry which is preliminary data.</text>
</comment>
<evidence type="ECO:0000313" key="2">
    <source>
        <dbReference type="EMBL" id="TMR30568.1"/>
    </source>
</evidence>
<gene>
    <name evidence="2" type="ORF">ETD85_28770</name>
</gene>
<reference evidence="2 3" key="1">
    <citation type="submission" date="2019-05" db="EMBL/GenBank/DDBJ databases">
        <title>Draft genome sequence of Nonomuraea zeae DSM 100528.</title>
        <authorList>
            <person name="Saricaoglu S."/>
            <person name="Isik K."/>
        </authorList>
    </citation>
    <scope>NUCLEOTIDE SEQUENCE [LARGE SCALE GENOMIC DNA]</scope>
    <source>
        <strain evidence="2 3">DSM 100528</strain>
    </source>
</reference>
<dbReference type="OrthoDB" id="5521887at2"/>
<accession>A0A5S4GC33</accession>
<proteinExistence type="predicted"/>
<keyword evidence="3" id="KW-1185">Reference proteome</keyword>
<organism evidence="2 3">
    <name type="scientific">Nonomuraea zeae</name>
    <dbReference type="NCBI Taxonomy" id="1642303"/>
    <lineage>
        <taxon>Bacteria</taxon>
        <taxon>Bacillati</taxon>
        <taxon>Actinomycetota</taxon>
        <taxon>Actinomycetes</taxon>
        <taxon>Streptosporangiales</taxon>
        <taxon>Streptosporangiaceae</taxon>
        <taxon>Nonomuraea</taxon>
    </lineage>
</organism>
<dbReference type="PANTHER" id="PTHR47691:SF3">
    <property type="entry name" value="HTH-TYPE TRANSCRIPTIONAL REGULATOR RV0890C-RELATED"/>
    <property type="match status" value="1"/>
</dbReference>
<dbReference type="InterPro" id="IPR019734">
    <property type="entry name" value="TPR_rpt"/>
</dbReference>
<dbReference type="GO" id="GO:0043531">
    <property type="term" value="F:ADP binding"/>
    <property type="evidence" value="ECO:0007669"/>
    <property type="project" value="InterPro"/>
</dbReference>
<dbReference type="Pfam" id="PF13424">
    <property type="entry name" value="TPR_12"/>
    <property type="match status" value="1"/>
</dbReference>
<sequence>MGYGWRGPYPIGLNHPQGESPPGTPPKEAFFGGRKAGFPGDSLPGAGEGRPPRGCGLTGDNLPDKPRQRRRRIPWAAPVSAGLAAAAASVLAASVEWEIPPVAKIGVTMAAAVLVGLTTWATTDSGRPKRQVRADPATLAPDQWPPVPEHFTGRAESLAELREVFTSRRKSSDLAPPLVVSVYGRGGVGKSALMTRFGQEVAGWFPDGRLYADLRGGVDAPVRPEEVLIGFLRALDVRLTTDPGGLDELRKLWLTWTKGRRILIGLDNAHDADQVKPLIPAEAGCAVLVTSRSPLFLNGTHDTRLGVFSEAHGVELLARLAGGARIVDDLSSAKEIVRLCDYLPLAINICGGRLATREQWSMREMAGRLADTRRRLDALELAPTVDKSVRASVQLSYDDCTGVQRRLLRLLSSLTAPDVPGWVAGELLDVSGLDGADQLEALIDAQLAECSGTDQTGAMRYRLHDLVRVFAAELAGQDEAERRRSAIERVLHGYRRRAEEAAQNRWPQDWSRGGRRSTADGELRAGDWLNAERLTLLAMINLAGQLQLWDLTWGLARAFCSLCHSLRAYWADWVVVAELGYEAATQSGDRRALAIALLDSASVHGGLGLRDRALKEAERALEIFTELGESWWAARCMRTVGMTLFSDGHLDRAQDFLIGAITGFKGEEDLWWMARTQRNLAEMRMAERRPEEARELLEDALEIFKRDGNRYSEAQTLRVYGEVLAAQARGEHRAGDHRLAANLFTRAGFSLDRASEMFKQRGELWEEARCLRAAGEVGDPDNGLRELDYVRRAEEILVALGDSWGVARNAVSAGRALARLGRIEESEQELRRAVLGFEELEDRWWMARSLRYLGEAHLDAGGRGAAVAPLEQARDIYRSLGNEAGMRRTLELLRRAAP</sequence>
<name>A0A5S4GC33_9ACTN</name>
<dbReference type="Proteomes" id="UP000306628">
    <property type="component" value="Unassembled WGS sequence"/>
</dbReference>
<dbReference type="SUPFAM" id="SSF48452">
    <property type="entry name" value="TPR-like"/>
    <property type="match status" value="2"/>
</dbReference>
<feature type="region of interest" description="Disordered" evidence="1">
    <location>
        <begin position="1"/>
        <end position="68"/>
    </location>
</feature>
<evidence type="ECO:0000313" key="3">
    <source>
        <dbReference type="Proteomes" id="UP000306628"/>
    </source>
</evidence>
<dbReference type="PANTHER" id="PTHR47691">
    <property type="entry name" value="REGULATOR-RELATED"/>
    <property type="match status" value="1"/>
</dbReference>
<protein>
    <submittedName>
        <fullName evidence="2">Tetratricopeptide repeat protein</fullName>
    </submittedName>
</protein>